<dbReference type="PANTHER" id="PTHR30055">
    <property type="entry name" value="HTH-TYPE TRANSCRIPTIONAL REGULATOR RUTR"/>
    <property type="match status" value="1"/>
</dbReference>
<dbReference type="RefSeq" id="WP_328776077.1">
    <property type="nucleotide sequence ID" value="NZ_CP108057.1"/>
</dbReference>
<keyword evidence="1" id="KW-0805">Transcription regulation</keyword>
<proteinExistence type="predicted"/>
<dbReference type="Gene3D" id="1.10.10.60">
    <property type="entry name" value="Homeodomain-like"/>
    <property type="match status" value="1"/>
</dbReference>
<evidence type="ECO:0000256" key="3">
    <source>
        <dbReference type="ARBA" id="ARBA00023163"/>
    </source>
</evidence>
<feature type="DNA-binding region" description="H-T-H motif" evidence="4">
    <location>
        <begin position="51"/>
        <end position="70"/>
    </location>
</feature>
<feature type="compositionally biased region" description="Low complexity" evidence="5">
    <location>
        <begin position="1"/>
        <end position="11"/>
    </location>
</feature>
<dbReference type="InterPro" id="IPR009057">
    <property type="entry name" value="Homeodomain-like_sf"/>
</dbReference>
<reference evidence="7" key="1">
    <citation type="submission" date="2022-10" db="EMBL/GenBank/DDBJ databases">
        <title>The complete genomes of actinobacterial strains from the NBC collection.</title>
        <authorList>
            <person name="Joergensen T.S."/>
            <person name="Alvarez Arevalo M."/>
            <person name="Sterndorff E.B."/>
            <person name="Faurdal D."/>
            <person name="Vuksanovic O."/>
            <person name="Mourched A.-S."/>
            <person name="Charusanti P."/>
            <person name="Shaw S."/>
            <person name="Blin K."/>
            <person name="Weber T."/>
        </authorList>
    </citation>
    <scope>NUCLEOTIDE SEQUENCE</scope>
    <source>
        <strain evidence="7">NBC_00283</strain>
    </source>
</reference>
<evidence type="ECO:0000256" key="4">
    <source>
        <dbReference type="PROSITE-ProRule" id="PRU00335"/>
    </source>
</evidence>
<dbReference type="SUPFAM" id="SSF46689">
    <property type="entry name" value="Homeodomain-like"/>
    <property type="match status" value="1"/>
</dbReference>
<evidence type="ECO:0000256" key="1">
    <source>
        <dbReference type="ARBA" id="ARBA00023015"/>
    </source>
</evidence>
<dbReference type="PROSITE" id="PS50977">
    <property type="entry name" value="HTH_TETR_2"/>
    <property type="match status" value="1"/>
</dbReference>
<sequence>MTTTPAASAEPEPAPEPAERGLRDRKKRETRHRLAHVATLLFIERGFEQVTIAEIAEAAHVSKMTVSNYFPLKEDLVFDAGQSVLDSLARTVRERTPGESALHALRRAYLATLGEQHPLNGRCTPGFARLVHDSPRLRAREREIDEQREAALAAALTEATRAAAEDPTPDLSAAQLACVHRVLHRTARALIRQDTPEDALVERLAELARTAFAVLEPALGGYAIRPANDGA</sequence>
<dbReference type="InterPro" id="IPR001647">
    <property type="entry name" value="HTH_TetR"/>
</dbReference>
<dbReference type="EMBL" id="CP108057">
    <property type="protein sequence ID" value="WUO47323.1"/>
    <property type="molecule type" value="Genomic_DNA"/>
</dbReference>
<organism evidence="7 8">
    <name type="scientific">Streptomyces goshikiensis</name>
    <dbReference type="NCBI Taxonomy" id="1942"/>
    <lineage>
        <taxon>Bacteria</taxon>
        <taxon>Bacillati</taxon>
        <taxon>Actinomycetota</taxon>
        <taxon>Actinomycetes</taxon>
        <taxon>Kitasatosporales</taxon>
        <taxon>Streptomycetaceae</taxon>
        <taxon>Streptomyces</taxon>
    </lineage>
</organism>
<feature type="domain" description="HTH tetR-type" evidence="6">
    <location>
        <begin position="28"/>
        <end position="88"/>
    </location>
</feature>
<dbReference type="Pfam" id="PF00440">
    <property type="entry name" value="TetR_N"/>
    <property type="match status" value="1"/>
</dbReference>
<dbReference type="InterPro" id="IPR050109">
    <property type="entry name" value="HTH-type_TetR-like_transc_reg"/>
</dbReference>
<protein>
    <submittedName>
        <fullName evidence="7">TetR/AcrR family transcriptional regulator</fullName>
    </submittedName>
</protein>
<keyword evidence="3" id="KW-0804">Transcription</keyword>
<accession>A0ABZ1RKK8</accession>
<dbReference type="Proteomes" id="UP001432075">
    <property type="component" value="Chromosome"/>
</dbReference>
<name>A0ABZ1RKK8_9ACTN</name>
<dbReference type="PANTHER" id="PTHR30055:SF234">
    <property type="entry name" value="HTH-TYPE TRANSCRIPTIONAL REGULATOR BETI"/>
    <property type="match status" value="1"/>
</dbReference>
<evidence type="ECO:0000256" key="2">
    <source>
        <dbReference type="ARBA" id="ARBA00023125"/>
    </source>
</evidence>
<feature type="region of interest" description="Disordered" evidence="5">
    <location>
        <begin position="1"/>
        <end position="30"/>
    </location>
</feature>
<evidence type="ECO:0000256" key="5">
    <source>
        <dbReference type="SAM" id="MobiDB-lite"/>
    </source>
</evidence>
<keyword evidence="2 4" id="KW-0238">DNA-binding</keyword>
<dbReference type="Gene3D" id="1.10.357.10">
    <property type="entry name" value="Tetracycline Repressor, domain 2"/>
    <property type="match status" value="1"/>
</dbReference>
<evidence type="ECO:0000313" key="7">
    <source>
        <dbReference type="EMBL" id="WUO47323.1"/>
    </source>
</evidence>
<keyword evidence="8" id="KW-1185">Reference proteome</keyword>
<evidence type="ECO:0000259" key="6">
    <source>
        <dbReference type="PROSITE" id="PS50977"/>
    </source>
</evidence>
<gene>
    <name evidence="7" type="ORF">OHU17_16500</name>
</gene>
<evidence type="ECO:0000313" key="8">
    <source>
        <dbReference type="Proteomes" id="UP001432075"/>
    </source>
</evidence>